<dbReference type="AlphaFoldDB" id="A0A0R1WM19"/>
<sequence>MDMHLNHQPFMAIKNGTKTIEIRLNDKKRSQLKVGDQIQFTDLLTDETIMTEILELERFKTFRDLFQKYSGTVIGSPETETIAELDQENQEIYSRQMEQKYGALAIRVKLID</sequence>
<dbReference type="RefSeq" id="WP_057892063.1">
    <property type="nucleotide sequence ID" value="NZ_AZFV01000013.1"/>
</dbReference>
<gene>
    <name evidence="2" type="ORF">FD31_GL000484</name>
</gene>
<dbReference type="CDD" id="cd06555">
    <property type="entry name" value="ASCH_PF0470_like"/>
    <property type="match status" value="1"/>
</dbReference>
<dbReference type="Gene3D" id="2.30.130.30">
    <property type="entry name" value="Hypothetical protein"/>
    <property type="match status" value="1"/>
</dbReference>
<dbReference type="Pfam" id="PF04266">
    <property type="entry name" value="ASCH"/>
    <property type="match status" value="1"/>
</dbReference>
<dbReference type="SUPFAM" id="SSF88697">
    <property type="entry name" value="PUA domain-like"/>
    <property type="match status" value="1"/>
</dbReference>
<name>A0A0R1WM19_9LACO</name>
<dbReference type="InterPro" id="IPR015947">
    <property type="entry name" value="PUA-like_sf"/>
</dbReference>
<dbReference type="Proteomes" id="UP000051302">
    <property type="component" value="Unassembled WGS sequence"/>
</dbReference>
<evidence type="ECO:0000259" key="1">
    <source>
        <dbReference type="SMART" id="SM01022"/>
    </source>
</evidence>
<organism evidence="2 3">
    <name type="scientific">Companilactobacillus nantensis DSM 16982</name>
    <dbReference type="NCBI Taxonomy" id="1423774"/>
    <lineage>
        <taxon>Bacteria</taxon>
        <taxon>Bacillati</taxon>
        <taxon>Bacillota</taxon>
        <taxon>Bacilli</taxon>
        <taxon>Lactobacillales</taxon>
        <taxon>Lactobacillaceae</taxon>
        <taxon>Companilactobacillus</taxon>
    </lineage>
</organism>
<accession>A0A0R1WM19</accession>
<dbReference type="PIRSF" id="PIRSF016134">
    <property type="entry name" value="UCP016134"/>
    <property type="match status" value="1"/>
</dbReference>
<keyword evidence="3" id="KW-1185">Reference proteome</keyword>
<protein>
    <recommendedName>
        <fullName evidence="1">ASCH domain-containing protein</fullName>
    </recommendedName>
</protein>
<feature type="domain" description="ASCH" evidence="1">
    <location>
        <begin position="3"/>
        <end position="112"/>
    </location>
</feature>
<dbReference type="InterPro" id="IPR016645">
    <property type="entry name" value="UCP016134"/>
</dbReference>
<dbReference type="SMART" id="SM01022">
    <property type="entry name" value="ASCH"/>
    <property type="match status" value="1"/>
</dbReference>
<evidence type="ECO:0000313" key="2">
    <source>
        <dbReference type="EMBL" id="KRM16811.1"/>
    </source>
</evidence>
<reference evidence="2 3" key="1">
    <citation type="journal article" date="2015" name="Genome Announc.">
        <title>Expanding the biotechnology potential of lactobacilli through comparative genomics of 213 strains and associated genera.</title>
        <authorList>
            <person name="Sun Z."/>
            <person name="Harris H.M."/>
            <person name="McCann A."/>
            <person name="Guo C."/>
            <person name="Argimon S."/>
            <person name="Zhang W."/>
            <person name="Yang X."/>
            <person name="Jeffery I.B."/>
            <person name="Cooney J.C."/>
            <person name="Kagawa T.F."/>
            <person name="Liu W."/>
            <person name="Song Y."/>
            <person name="Salvetti E."/>
            <person name="Wrobel A."/>
            <person name="Rasinkangas P."/>
            <person name="Parkhill J."/>
            <person name="Rea M.C."/>
            <person name="O'Sullivan O."/>
            <person name="Ritari J."/>
            <person name="Douillard F.P."/>
            <person name="Paul Ross R."/>
            <person name="Yang R."/>
            <person name="Briner A.E."/>
            <person name="Felis G.E."/>
            <person name="de Vos W.M."/>
            <person name="Barrangou R."/>
            <person name="Klaenhammer T.R."/>
            <person name="Caufield P.W."/>
            <person name="Cui Y."/>
            <person name="Zhang H."/>
            <person name="O'Toole P.W."/>
        </authorList>
    </citation>
    <scope>NUCLEOTIDE SEQUENCE [LARGE SCALE GENOMIC DNA]</scope>
    <source>
        <strain evidence="2 3">DSM 16982</strain>
    </source>
</reference>
<dbReference type="InterPro" id="IPR007374">
    <property type="entry name" value="ASCH_domain"/>
</dbReference>
<comment type="caution">
    <text evidence="2">The sequence shown here is derived from an EMBL/GenBank/DDBJ whole genome shotgun (WGS) entry which is preliminary data.</text>
</comment>
<dbReference type="PATRIC" id="fig|1423774.3.peg.497"/>
<evidence type="ECO:0000313" key="3">
    <source>
        <dbReference type="Proteomes" id="UP000051302"/>
    </source>
</evidence>
<dbReference type="EMBL" id="AZFV01000013">
    <property type="protein sequence ID" value="KRM16811.1"/>
    <property type="molecule type" value="Genomic_DNA"/>
</dbReference>
<proteinExistence type="predicted"/>
<dbReference type="STRING" id="1423774.FD31_GL000484"/>